<evidence type="ECO:0000313" key="9">
    <source>
        <dbReference type="EMBL" id="RVX41944.1"/>
    </source>
</evidence>
<dbReference type="InterPro" id="IPR050366">
    <property type="entry name" value="BP-dependent_transpt_permease"/>
</dbReference>
<dbReference type="PROSITE" id="PS50928">
    <property type="entry name" value="ABC_TM1"/>
    <property type="match status" value="1"/>
</dbReference>
<evidence type="ECO:0000313" key="10">
    <source>
        <dbReference type="Proteomes" id="UP000284824"/>
    </source>
</evidence>
<dbReference type="InterPro" id="IPR035906">
    <property type="entry name" value="MetI-like_sf"/>
</dbReference>
<dbReference type="PANTHER" id="PTHR43386">
    <property type="entry name" value="OLIGOPEPTIDE TRANSPORT SYSTEM PERMEASE PROTEIN APPC"/>
    <property type="match status" value="1"/>
</dbReference>
<dbReference type="RefSeq" id="WP_127934106.1">
    <property type="nucleotide sequence ID" value="NZ_SAUN01000001.1"/>
</dbReference>
<evidence type="ECO:0000256" key="3">
    <source>
        <dbReference type="ARBA" id="ARBA00022475"/>
    </source>
</evidence>
<keyword evidence="5 7" id="KW-1133">Transmembrane helix</keyword>
<protein>
    <submittedName>
        <fullName evidence="9">Peptide/nickel transport system permease protein</fullName>
    </submittedName>
</protein>
<comment type="subcellular location">
    <subcellularLocation>
        <location evidence="1 7">Cell membrane</location>
        <topology evidence="1 7">Multi-pass membrane protein</topology>
    </subcellularLocation>
</comment>
<evidence type="ECO:0000256" key="7">
    <source>
        <dbReference type="RuleBase" id="RU363032"/>
    </source>
</evidence>
<dbReference type="AlphaFoldDB" id="A0A438M894"/>
<sequence length="274" mass="28325">MRMPPSSGALRSPGGAAGTAIVLVLVAAGVLAPWLSPYPPDFQQTGAVLEGPSAGHWFGTDDLGRDVLSRLLYGIRQDVIIIVLAVPLSKAIGIVVGLLATTHRIVDVLVQRVLDVKLAFPTVIMGAALAAFLGPGFSTVLIVIVISGIPVTARLTRTAVLTEREREYVTGARVVGASRAAILVTHILPNAVDALVVNFVMSAAGAVFLEGALSLLGFGIQPPAPSLGGMIEKGLPYLAEQHWAVLAPIAVLTGLVIGLNLLGDALNAALRRGH</sequence>
<dbReference type="InterPro" id="IPR000515">
    <property type="entry name" value="MetI-like"/>
</dbReference>
<feature type="transmembrane region" description="Helical" evidence="7">
    <location>
        <begin position="12"/>
        <end position="35"/>
    </location>
</feature>
<keyword evidence="2 7" id="KW-0813">Transport</keyword>
<feature type="domain" description="ABC transmembrane type-1" evidence="8">
    <location>
        <begin position="75"/>
        <end position="263"/>
    </location>
</feature>
<dbReference type="OrthoDB" id="9812701at2"/>
<dbReference type="CDD" id="cd06261">
    <property type="entry name" value="TM_PBP2"/>
    <property type="match status" value="1"/>
</dbReference>
<dbReference type="Pfam" id="PF00528">
    <property type="entry name" value="BPD_transp_1"/>
    <property type="match status" value="1"/>
</dbReference>
<dbReference type="InterPro" id="IPR025966">
    <property type="entry name" value="OppC_N"/>
</dbReference>
<dbReference type="Pfam" id="PF12911">
    <property type="entry name" value="OppC_N"/>
    <property type="match status" value="1"/>
</dbReference>
<dbReference type="PANTHER" id="PTHR43386:SF1">
    <property type="entry name" value="D,D-DIPEPTIDE TRANSPORT SYSTEM PERMEASE PROTEIN DDPC-RELATED"/>
    <property type="match status" value="1"/>
</dbReference>
<feature type="transmembrane region" description="Helical" evidence="7">
    <location>
        <begin position="195"/>
        <end position="221"/>
    </location>
</feature>
<evidence type="ECO:0000256" key="5">
    <source>
        <dbReference type="ARBA" id="ARBA00022989"/>
    </source>
</evidence>
<keyword evidence="10" id="KW-1185">Reference proteome</keyword>
<keyword evidence="6 7" id="KW-0472">Membrane</keyword>
<dbReference type="GO" id="GO:0005886">
    <property type="term" value="C:plasma membrane"/>
    <property type="evidence" value="ECO:0007669"/>
    <property type="project" value="UniProtKB-SubCell"/>
</dbReference>
<evidence type="ECO:0000256" key="4">
    <source>
        <dbReference type="ARBA" id="ARBA00022692"/>
    </source>
</evidence>
<comment type="caution">
    <text evidence="9">The sequence shown here is derived from an EMBL/GenBank/DDBJ whole genome shotgun (WGS) entry which is preliminary data.</text>
</comment>
<feature type="transmembrane region" description="Helical" evidence="7">
    <location>
        <begin position="241"/>
        <end position="262"/>
    </location>
</feature>
<evidence type="ECO:0000256" key="2">
    <source>
        <dbReference type="ARBA" id="ARBA00022448"/>
    </source>
</evidence>
<evidence type="ECO:0000256" key="1">
    <source>
        <dbReference type="ARBA" id="ARBA00004651"/>
    </source>
</evidence>
<reference evidence="9 10" key="1">
    <citation type="submission" date="2019-01" db="EMBL/GenBank/DDBJ databases">
        <title>Sequencing the genomes of 1000 actinobacteria strains.</title>
        <authorList>
            <person name="Klenk H.-P."/>
        </authorList>
    </citation>
    <scope>NUCLEOTIDE SEQUENCE [LARGE SCALE GENOMIC DNA]</scope>
    <source>
        <strain evidence="9 10">DSM 43925</strain>
    </source>
</reference>
<feature type="transmembrane region" description="Helical" evidence="7">
    <location>
        <begin position="79"/>
        <end position="101"/>
    </location>
</feature>
<dbReference type="Gene3D" id="1.10.3720.10">
    <property type="entry name" value="MetI-like"/>
    <property type="match status" value="1"/>
</dbReference>
<gene>
    <name evidence="9" type="ORF">EDD27_4551</name>
</gene>
<dbReference type="GO" id="GO:0055085">
    <property type="term" value="P:transmembrane transport"/>
    <property type="evidence" value="ECO:0007669"/>
    <property type="project" value="InterPro"/>
</dbReference>
<feature type="transmembrane region" description="Helical" evidence="7">
    <location>
        <begin position="122"/>
        <end position="149"/>
    </location>
</feature>
<name>A0A438M894_9ACTN</name>
<keyword evidence="3" id="KW-1003">Cell membrane</keyword>
<organism evidence="9 10">
    <name type="scientific">Nonomuraea polychroma</name>
    <dbReference type="NCBI Taxonomy" id="46176"/>
    <lineage>
        <taxon>Bacteria</taxon>
        <taxon>Bacillati</taxon>
        <taxon>Actinomycetota</taxon>
        <taxon>Actinomycetes</taxon>
        <taxon>Streptosporangiales</taxon>
        <taxon>Streptosporangiaceae</taxon>
        <taxon>Nonomuraea</taxon>
    </lineage>
</organism>
<comment type="similarity">
    <text evidence="7">Belongs to the binding-protein-dependent transport system permease family.</text>
</comment>
<proteinExistence type="inferred from homology"/>
<evidence type="ECO:0000259" key="8">
    <source>
        <dbReference type="PROSITE" id="PS50928"/>
    </source>
</evidence>
<dbReference type="EMBL" id="SAUN01000001">
    <property type="protein sequence ID" value="RVX41944.1"/>
    <property type="molecule type" value="Genomic_DNA"/>
</dbReference>
<dbReference type="Proteomes" id="UP000284824">
    <property type="component" value="Unassembled WGS sequence"/>
</dbReference>
<keyword evidence="4 7" id="KW-0812">Transmembrane</keyword>
<accession>A0A438M894</accession>
<evidence type="ECO:0000256" key="6">
    <source>
        <dbReference type="ARBA" id="ARBA00023136"/>
    </source>
</evidence>
<dbReference type="SUPFAM" id="SSF161098">
    <property type="entry name" value="MetI-like"/>
    <property type="match status" value="1"/>
</dbReference>